<dbReference type="Pfam" id="PF06439">
    <property type="entry name" value="3keto-disac_hyd"/>
    <property type="match status" value="1"/>
</dbReference>
<dbReference type="GO" id="GO:0016787">
    <property type="term" value="F:hydrolase activity"/>
    <property type="evidence" value="ECO:0007669"/>
    <property type="project" value="InterPro"/>
</dbReference>
<protein>
    <recommendedName>
        <fullName evidence="2">3-keto-alpha-glucoside-1,2-lyase/3-keto-2-hydroxy-glucal hydratase domain-containing protein</fullName>
    </recommendedName>
</protein>
<reference evidence="3 4" key="1">
    <citation type="submission" date="2019-02" db="EMBL/GenBank/DDBJ databases">
        <title>Deep-cultivation of Planctomycetes and their phenomic and genomic characterization uncovers novel biology.</title>
        <authorList>
            <person name="Wiegand S."/>
            <person name="Jogler M."/>
            <person name="Boedeker C."/>
            <person name="Pinto D."/>
            <person name="Vollmers J."/>
            <person name="Rivas-Marin E."/>
            <person name="Kohn T."/>
            <person name="Peeters S.H."/>
            <person name="Heuer A."/>
            <person name="Rast P."/>
            <person name="Oberbeckmann S."/>
            <person name="Bunk B."/>
            <person name="Jeske O."/>
            <person name="Meyerdierks A."/>
            <person name="Storesund J.E."/>
            <person name="Kallscheuer N."/>
            <person name="Luecker S."/>
            <person name="Lage O.M."/>
            <person name="Pohl T."/>
            <person name="Merkel B.J."/>
            <person name="Hornburger P."/>
            <person name="Mueller R.-W."/>
            <person name="Bruemmer F."/>
            <person name="Labrenz M."/>
            <person name="Spormann A.M."/>
            <person name="Op Den Camp H."/>
            <person name="Overmann J."/>
            <person name="Amann R."/>
            <person name="Jetten M.S.M."/>
            <person name="Mascher T."/>
            <person name="Medema M.H."/>
            <person name="Devos D.P."/>
            <person name="Kaster A.-K."/>
            <person name="Ovreas L."/>
            <person name="Rohde M."/>
            <person name="Galperin M.Y."/>
            <person name="Jogler C."/>
        </authorList>
    </citation>
    <scope>NUCLEOTIDE SEQUENCE [LARGE SCALE GENOMIC DNA]</scope>
    <source>
        <strain evidence="3 4">Poly51</strain>
    </source>
</reference>
<feature type="signal peptide" evidence="1">
    <location>
        <begin position="1"/>
        <end position="21"/>
    </location>
</feature>
<comment type="caution">
    <text evidence="3">The sequence shown here is derived from an EMBL/GenBank/DDBJ whole genome shotgun (WGS) entry which is preliminary data.</text>
</comment>
<evidence type="ECO:0000313" key="4">
    <source>
        <dbReference type="Proteomes" id="UP000318288"/>
    </source>
</evidence>
<keyword evidence="4" id="KW-1185">Reference proteome</keyword>
<gene>
    <name evidence="3" type="ORF">Poly51_28840</name>
</gene>
<evidence type="ECO:0000259" key="2">
    <source>
        <dbReference type="Pfam" id="PF06439"/>
    </source>
</evidence>
<accession>A0A5C6F938</accession>
<dbReference type="EMBL" id="SJPW01000003">
    <property type="protein sequence ID" value="TWU56964.1"/>
    <property type="molecule type" value="Genomic_DNA"/>
</dbReference>
<sequence length="246" mass="27730" precursor="true">MVRAFAIALLAALSTFSATRAEDLVMTAPAETSDMTSLFNGTDLEGWSGDPRLWSVKDGVIHGETTPENAAAGNTFLIWKDPIDDFEVRLSFRCNAINNSGIMYRSEHVTKGVKNEWVLKGYQYEGRNEEDFPNVPGFIYDERGTRGRICVVGEVAEWNEDGKKVLRDDLMDQAAFKELMKIDGWNDVIIRAKGNHIQHYLNGKLLLDFTDNHPEKAFSKGLFGVQLHAGKPMWAEFKDIRIKSLK</sequence>
<feature type="domain" description="3-keto-alpha-glucoside-1,2-lyase/3-keto-2-hydroxy-glucal hydratase" evidence="2">
    <location>
        <begin position="35"/>
        <end position="243"/>
    </location>
</feature>
<dbReference type="Gene3D" id="2.60.120.560">
    <property type="entry name" value="Exo-inulinase, domain 1"/>
    <property type="match status" value="1"/>
</dbReference>
<feature type="chain" id="PRO_5023082697" description="3-keto-alpha-glucoside-1,2-lyase/3-keto-2-hydroxy-glucal hydratase domain-containing protein" evidence="1">
    <location>
        <begin position="22"/>
        <end position="246"/>
    </location>
</feature>
<dbReference type="AlphaFoldDB" id="A0A5C6F938"/>
<dbReference type="OrthoDB" id="272468at2"/>
<organism evidence="3 4">
    <name type="scientific">Rubripirellula tenax</name>
    <dbReference type="NCBI Taxonomy" id="2528015"/>
    <lineage>
        <taxon>Bacteria</taxon>
        <taxon>Pseudomonadati</taxon>
        <taxon>Planctomycetota</taxon>
        <taxon>Planctomycetia</taxon>
        <taxon>Pirellulales</taxon>
        <taxon>Pirellulaceae</taxon>
        <taxon>Rubripirellula</taxon>
    </lineage>
</organism>
<proteinExistence type="predicted"/>
<dbReference type="RefSeq" id="WP_146458350.1">
    <property type="nucleotide sequence ID" value="NZ_SJPW01000003.1"/>
</dbReference>
<evidence type="ECO:0000313" key="3">
    <source>
        <dbReference type="EMBL" id="TWU56964.1"/>
    </source>
</evidence>
<dbReference type="Proteomes" id="UP000318288">
    <property type="component" value="Unassembled WGS sequence"/>
</dbReference>
<evidence type="ECO:0000256" key="1">
    <source>
        <dbReference type="SAM" id="SignalP"/>
    </source>
</evidence>
<dbReference type="InterPro" id="IPR010496">
    <property type="entry name" value="AL/BT2_dom"/>
</dbReference>
<name>A0A5C6F938_9BACT</name>
<keyword evidence="1" id="KW-0732">Signal</keyword>